<evidence type="ECO:0000256" key="4">
    <source>
        <dbReference type="ARBA" id="ARBA00023157"/>
    </source>
</evidence>
<comment type="similarity">
    <text evidence="1">Belongs to the thioredoxin family. DsbA subfamily.</text>
</comment>
<dbReference type="InterPro" id="IPR012336">
    <property type="entry name" value="Thioredoxin-like_fold"/>
</dbReference>
<dbReference type="Pfam" id="PF13462">
    <property type="entry name" value="Thioredoxin_4"/>
    <property type="match status" value="1"/>
</dbReference>
<dbReference type="EMBL" id="CP159510">
    <property type="protein sequence ID" value="XCJ17867.1"/>
    <property type="molecule type" value="Genomic_DNA"/>
</dbReference>
<keyword evidence="3" id="KW-0560">Oxidoreductase</keyword>
<keyword evidence="2" id="KW-0732">Signal</keyword>
<dbReference type="GO" id="GO:0016491">
    <property type="term" value="F:oxidoreductase activity"/>
    <property type="evidence" value="ECO:0007669"/>
    <property type="project" value="UniProtKB-KW"/>
</dbReference>
<gene>
    <name evidence="8" type="ORF">ABNN70_05170</name>
</gene>
<keyword evidence="4" id="KW-1015">Disulfide bond</keyword>
<dbReference type="PANTHER" id="PTHR13887">
    <property type="entry name" value="GLUTATHIONE S-TRANSFERASE KAPPA"/>
    <property type="match status" value="1"/>
</dbReference>
<keyword evidence="5" id="KW-0676">Redox-active center</keyword>
<dbReference type="InterPro" id="IPR036249">
    <property type="entry name" value="Thioredoxin-like_sf"/>
</dbReference>
<keyword evidence="6" id="KW-0812">Transmembrane</keyword>
<protein>
    <submittedName>
        <fullName evidence="8">Thioredoxin domain-containing protein</fullName>
    </submittedName>
</protein>
<accession>A0AAU8II16</accession>
<dbReference type="PANTHER" id="PTHR13887:SF14">
    <property type="entry name" value="DISULFIDE BOND FORMATION PROTEIN D"/>
    <property type="match status" value="1"/>
</dbReference>
<evidence type="ECO:0000256" key="1">
    <source>
        <dbReference type="ARBA" id="ARBA00005791"/>
    </source>
</evidence>
<evidence type="ECO:0000259" key="7">
    <source>
        <dbReference type="Pfam" id="PF13462"/>
    </source>
</evidence>
<organism evidence="8">
    <name type="scientific">Sporolactobacillus sp. Y61</name>
    <dbReference type="NCBI Taxonomy" id="3160863"/>
    <lineage>
        <taxon>Bacteria</taxon>
        <taxon>Bacillati</taxon>
        <taxon>Bacillota</taxon>
        <taxon>Bacilli</taxon>
        <taxon>Bacillales</taxon>
        <taxon>Sporolactobacillaceae</taxon>
        <taxon>Sporolactobacillus</taxon>
    </lineage>
</organism>
<evidence type="ECO:0000256" key="3">
    <source>
        <dbReference type="ARBA" id="ARBA00023002"/>
    </source>
</evidence>
<name>A0AAU8II16_9BACL</name>
<evidence type="ECO:0000256" key="6">
    <source>
        <dbReference type="SAM" id="Phobius"/>
    </source>
</evidence>
<keyword evidence="6" id="KW-0472">Membrane</keyword>
<proteinExistence type="inferred from homology"/>
<feature type="transmembrane region" description="Helical" evidence="6">
    <location>
        <begin position="12"/>
        <end position="35"/>
    </location>
</feature>
<evidence type="ECO:0000256" key="2">
    <source>
        <dbReference type="ARBA" id="ARBA00022729"/>
    </source>
</evidence>
<reference evidence="8" key="1">
    <citation type="submission" date="2024-06" db="EMBL/GenBank/DDBJ databases">
        <authorList>
            <person name="Fan A."/>
            <person name="Zhang F.Y."/>
            <person name="Zhang L."/>
        </authorList>
    </citation>
    <scope>NUCLEOTIDE SEQUENCE</scope>
    <source>
        <strain evidence="8">Y61</strain>
    </source>
</reference>
<dbReference type="SUPFAM" id="SSF52833">
    <property type="entry name" value="Thioredoxin-like"/>
    <property type="match status" value="1"/>
</dbReference>
<dbReference type="Gene3D" id="3.40.30.10">
    <property type="entry name" value="Glutaredoxin"/>
    <property type="match status" value="1"/>
</dbReference>
<evidence type="ECO:0000313" key="8">
    <source>
        <dbReference type="EMBL" id="XCJ17867.1"/>
    </source>
</evidence>
<evidence type="ECO:0000256" key="5">
    <source>
        <dbReference type="ARBA" id="ARBA00023284"/>
    </source>
</evidence>
<keyword evidence="6" id="KW-1133">Transmembrane helix</keyword>
<feature type="domain" description="Thioredoxin-like fold" evidence="7">
    <location>
        <begin position="58"/>
        <end position="229"/>
    </location>
</feature>
<sequence>MENHTGNNNRFRTVVLSILILFCLVIVSYTGYRLWASSQLNNQLLAQDKQKIDVQGFPYLGSKDAPITIVEYGDYRCYYCRLFFNNVLENKKIQGLIKSGEIKFIYKDFPFLSEDSKRSAIYLRGVYDHFGTDSYWKMHDMLYQNQTKDKKIKNYFTEDRLSQYASETLGKSKTQQLRETFQNKQYSSFTDKSYLDGEKHGVDGTPAVFINGHLILKEPWDVDNIFKAIELIK</sequence>
<dbReference type="AlphaFoldDB" id="A0AAU8II16"/>
<dbReference type="RefSeq" id="WP_353948954.1">
    <property type="nucleotide sequence ID" value="NZ_CP159510.1"/>
</dbReference>